<dbReference type="EMBL" id="JAFLEQ010000003">
    <property type="protein sequence ID" value="MBN9643113.1"/>
    <property type="molecule type" value="Genomic_DNA"/>
</dbReference>
<accession>A0A939DZJ9</accession>
<comment type="caution">
    <text evidence="1">The sequence shown here is derived from an EMBL/GenBank/DDBJ whole genome shotgun (WGS) entry which is preliminary data.</text>
</comment>
<evidence type="ECO:0000313" key="1">
    <source>
        <dbReference type="EMBL" id="MBN9643113.1"/>
    </source>
</evidence>
<sequence length="578" mass="62584">MSSTPSGDGGFIPSQTTDADIPALFSAVLTGADSGRVDPAFFALVDMLVGRVGIGEQPTAAALVAEARAADHPRALDCAGAMIEAMGFFTAPTMADTVPDIFADWPDLSPAAPGHDWLKVWRFHAAENNADTSHDDSLIELCAAEDEVIDLVRHRTGDGDGIVPVLAWIVLRADRDEHLCAGVLAELLEHEDTFIGRYLATVCDLLVLAGPDPTAQPYLGDDYCSRASTTVGARYLDMAAECKQVGRLSAAETRLHVQATTHLEHTDSLAASGAWMHLSQWARATGNDLVELKTCYRAAETLGSVSSPKEKIAACERFIALCEEKTGLMSQLVTENFSWKIHDLSSATCRPGSSVSKRIDALSRSMPQRSPFTSGTIPEKMFPSLAQAADPAVDTSGTIAPLTLGHLRMVAQTIFDNHFNACISAAVTSSMWQNNPDDDAHALAMDYLVRAERMLTHPLSPTDDECFSRATITRARAVVNARSRRWGAAADEFWRFFSEESAEPKTSVQHVTALLEIMRIVKEHDEVPHWRGVRAAAELAEVINLLPEAANCDPSTPEKEVVDLLAFYGIDTTIDHFG</sequence>
<gene>
    <name evidence="1" type="ORF">JZY06_00485</name>
</gene>
<organism evidence="1 2">
    <name type="scientific">Corynebacterium mendelii</name>
    <dbReference type="NCBI Taxonomy" id="2765362"/>
    <lineage>
        <taxon>Bacteria</taxon>
        <taxon>Bacillati</taxon>
        <taxon>Actinomycetota</taxon>
        <taxon>Actinomycetes</taxon>
        <taxon>Mycobacteriales</taxon>
        <taxon>Corynebacteriaceae</taxon>
        <taxon>Corynebacterium</taxon>
    </lineage>
</organism>
<reference evidence="1" key="1">
    <citation type="submission" date="2021-03" db="EMBL/GenBank/DDBJ databases">
        <authorList>
            <person name="Sun Q."/>
        </authorList>
    </citation>
    <scope>NUCLEOTIDE SEQUENCE</scope>
    <source>
        <strain evidence="1">CCM 8862</strain>
    </source>
</reference>
<dbReference type="Proteomes" id="UP000664332">
    <property type="component" value="Unassembled WGS sequence"/>
</dbReference>
<keyword evidence="2" id="KW-1185">Reference proteome</keyword>
<dbReference type="AlphaFoldDB" id="A0A939DZJ9"/>
<name>A0A939DZJ9_9CORY</name>
<evidence type="ECO:0000313" key="2">
    <source>
        <dbReference type="Proteomes" id="UP000664332"/>
    </source>
</evidence>
<proteinExistence type="predicted"/>
<protein>
    <submittedName>
        <fullName evidence="1">Uncharacterized protein</fullName>
    </submittedName>
</protein>
<dbReference type="RefSeq" id="WP_207117522.1">
    <property type="nucleotide sequence ID" value="NZ_JAFLEQ010000003.1"/>
</dbReference>